<dbReference type="SUPFAM" id="SSF81901">
    <property type="entry name" value="HCP-like"/>
    <property type="match status" value="1"/>
</dbReference>
<dbReference type="Proteomes" id="UP000243494">
    <property type="component" value="Unassembled WGS sequence"/>
</dbReference>
<proteinExistence type="predicted"/>
<dbReference type="InterPro" id="IPR006597">
    <property type="entry name" value="Sel1-like"/>
</dbReference>
<accession>A0A371IW38</accession>
<dbReference type="OrthoDB" id="1748039at2"/>
<name>A0A371IW38_9FIRM</name>
<reference evidence="1 2" key="1">
    <citation type="journal article" date="2017" name="Genome Announc.">
        <title>Draft Genome Sequence of Romboutsia maritimum sp. nov. Strain CCRI-22766(T), Isolated from Coastal Estuarine Mud.</title>
        <authorList>
            <person name="Maheux A.F."/>
            <person name="Boudreau D.K."/>
            <person name="Berube E."/>
            <person name="Boissinot M."/>
            <person name="Raymond F."/>
            <person name="Brodeur S."/>
            <person name="Corbeil J."/>
            <person name="Brightwell G."/>
            <person name="Broda D."/>
            <person name="Omar R.F."/>
            <person name="Bergeron M.G."/>
        </authorList>
    </citation>
    <scope>NUCLEOTIDE SEQUENCE [LARGE SCALE GENOMIC DNA]</scope>
    <source>
        <strain evidence="1 2">CCRI-22766</strain>
    </source>
</reference>
<dbReference type="RefSeq" id="WP_095404952.1">
    <property type="nucleotide sequence ID" value="NZ_NOJZ02000001.1"/>
</dbReference>
<dbReference type="PANTHER" id="PTHR11102:SF160">
    <property type="entry name" value="ERAD-ASSOCIATED E3 UBIQUITIN-PROTEIN LIGASE COMPONENT HRD3"/>
    <property type="match status" value="1"/>
</dbReference>
<dbReference type="PANTHER" id="PTHR11102">
    <property type="entry name" value="SEL-1-LIKE PROTEIN"/>
    <property type="match status" value="1"/>
</dbReference>
<dbReference type="EMBL" id="NOJZ02000001">
    <property type="protein sequence ID" value="RDY24689.1"/>
    <property type="molecule type" value="Genomic_DNA"/>
</dbReference>
<comment type="caution">
    <text evidence="1">The sequence shown here is derived from an EMBL/GenBank/DDBJ whole genome shotgun (WGS) entry which is preliminary data.</text>
</comment>
<dbReference type="AlphaFoldDB" id="A0A371IW38"/>
<evidence type="ECO:0000313" key="1">
    <source>
        <dbReference type="EMBL" id="RDY24689.1"/>
    </source>
</evidence>
<dbReference type="InterPro" id="IPR050767">
    <property type="entry name" value="Sel1_AlgK"/>
</dbReference>
<gene>
    <name evidence="1" type="ORF">CHF27_000370</name>
</gene>
<protein>
    <submittedName>
        <fullName evidence="1">Sel1 repeat family protein</fullName>
    </submittedName>
</protein>
<organism evidence="1 2">
    <name type="scientific">Romboutsia maritimum</name>
    <dbReference type="NCBI Taxonomy" id="2020948"/>
    <lineage>
        <taxon>Bacteria</taxon>
        <taxon>Bacillati</taxon>
        <taxon>Bacillota</taxon>
        <taxon>Clostridia</taxon>
        <taxon>Peptostreptococcales</taxon>
        <taxon>Peptostreptococcaceae</taxon>
        <taxon>Romboutsia</taxon>
    </lineage>
</organism>
<keyword evidence="2" id="KW-1185">Reference proteome</keyword>
<dbReference type="SMART" id="SM00671">
    <property type="entry name" value="SEL1"/>
    <property type="match status" value="1"/>
</dbReference>
<dbReference type="InterPro" id="IPR011990">
    <property type="entry name" value="TPR-like_helical_dom_sf"/>
</dbReference>
<evidence type="ECO:0000313" key="2">
    <source>
        <dbReference type="Proteomes" id="UP000243494"/>
    </source>
</evidence>
<sequence>MAINDMFKEMFNEQKREKELEYQKEILKKVVETEYNYLNDFENGMGLLEDENYSEAFIYLKKYADKNNTQAQYEIGRMFKDGLGVEKNLKDAKKYLMKSYKNGFKKSGEILREIRHKEKGENLKIIDIDFENRKSDLGYSIDVPKNWTELKSKNKKCFDTIAIDKFDGDVIFNIKMQVFLIEIPYNMTDCVSLDRVANNMGCIESVIFNNGNCEGRLICSEGLDGTCNYIFIAKGKRGIYDLRIVVDKYLDSAYEDIIDHIVYSFNIEDD</sequence>
<dbReference type="Gene3D" id="1.25.40.10">
    <property type="entry name" value="Tetratricopeptide repeat domain"/>
    <property type="match status" value="1"/>
</dbReference>